<sequence length="258" mass="29400">MKNITKSKSFSYEKFHLISIAIILLLWNIFFTIKLISSISQHTKNLILPYTAILSISSILLYGINIAYNLNRIIKHFQEKEKLPKQRLVSFIGIIGEGVSLLGINIISTIGILIFPFNNYMLIASSIFSMLSSVFIIEYASIFLNTDIKQYKKLKDSNKHTKYTVWSMANWVGALMISIANISFISTSYLIKHDGSDIFKIVLFSVYVSIIISLLFLKSAQEKDNLTSLITETKSTQLNKKEEETTHIKSLECPNYSM</sequence>
<dbReference type="Proteomes" id="UP000000435">
    <property type="component" value="Chromosome"/>
</dbReference>
<organism evidence="1 2">
    <name type="scientific">Ehrlichia canis (strain Jake)</name>
    <dbReference type="NCBI Taxonomy" id="269484"/>
    <lineage>
        <taxon>Bacteria</taxon>
        <taxon>Pseudomonadati</taxon>
        <taxon>Pseudomonadota</taxon>
        <taxon>Alphaproteobacteria</taxon>
        <taxon>Rickettsiales</taxon>
        <taxon>Anaplasmataceae</taxon>
        <taxon>Ehrlichia</taxon>
    </lineage>
</organism>
<proteinExistence type="predicted"/>
<gene>
    <name evidence="1" type="ordered locus">Ecaj_0372</name>
</gene>
<accession>A0ACA6AVP2</accession>
<keyword evidence="2" id="KW-1185">Reference proteome</keyword>
<evidence type="ECO:0000313" key="1">
    <source>
        <dbReference type="EMBL" id="AAZ68415.1"/>
    </source>
</evidence>
<name>A0ACA6AVP2_EHRCJ</name>
<dbReference type="EMBL" id="CP000107">
    <property type="protein sequence ID" value="AAZ68415.1"/>
    <property type="molecule type" value="Genomic_DNA"/>
</dbReference>
<protein>
    <submittedName>
        <fullName evidence="1">Uncharacterized protein</fullName>
    </submittedName>
</protein>
<reference evidence="2" key="1">
    <citation type="journal article" date="2006" name="J. Bacteriol.">
        <title>The genome of the obligately intracellular bacterium Ehrlichia canis reveals themes of complex membrane structure and immune evasion strategies.</title>
        <authorList>
            <person name="Mavromatis K."/>
            <person name="Doyle C.K."/>
            <person name="Lykidis A."/>
            <person name="Ivanova N."/>
            <person name="Francino M.P."/>
            <person name="Chain P."/>
            <person name="Shin M."/>
            <person name="Malfatti S."/>
            <person name="Larimer F."/>
            <person name="Copeland A."/>
            <person name="Detter J.C."/>
            <person name="Land M."/>
            <person name="Richardson P.M."/>
            <person name="Yu X.J."/>
            <person name="Walker D.H."/>
            <person name="McBride J.W."/>
            <person name="Kyrpides N.C."/>
        </authorList>
    </citation>
    <scope>NUCLEOTIDE SEQUENCE [LARGE SCALE GENOMIC DNA]</scope>
    <source>
        <strain evidence="2">Jake</strain>
    </source>
</reference>
<evidence type="ECO:0000313" key="2">
    <source>
        <dbReference type="Proteomes" id="UP000000435"/>
    </source>
</evidence>